<evidence type="ECO:0000313" key="9">
    <source>
        <dbReference type="EMBL" id="EGJ50794.1"/>
    </source>
</evidence>
<dbReference type="HOGENOM" id="CLU_045498_5_2_7"/>
<feature type="transmembrane region" description="Helical" evidence="8">
    <location>
        <begin position="154"/>
        <end position="173"/>
    </location>
</feature>
<dbReference type="Proteomes" id="UP000007844">
    <property type="component" value="Chromosome"/>
</dbReference>
<accession>F3YZ38</accession>
<protein>
    <recommendedName>
        <fullName evidence="8">Probable membrane transporter protein</fullName>
    </recommendedName>
</protein>
<keyword evidence="3" id="KW-0813">Transport</keyword>
<evidence type="ECO:0000313" key="10">
    <source>
        <dbReference type="Proteomes" id="UP000007844"/>
    </source>
</evidence>
<dbReference type="GO" id="GO:0005886">
    <property type="term" value="C:plasma membrane"/>
    <property type="evidence" value="ECO:0007669"/>
    <property type="project" value="UniProtKB-SubCell"/>
</dbReference>
<keyword evidence="10" id="KW-1185">Reference proteome</keyword>
<evidence type="ECO:0000256" key="2">
    <source>
        <dbReference type="ARBA" id="ARBA00009142"/>
    </source>
</evidence>
<evidence type="ECO:0000256" key="6">
    <source>
        <dbReference type="ARBA" id="ARBA00022989"/>
    </source>
</evidence>
<evidence type="ECO:0000256" key="1">
    <source>
        <dbReference type="ARBA" id="ARBA00004651"/>
    </source>
</evidence>
<keyword evidence="7 8" id="KW-0472">Membrane</keyword>
<dbReference type="RefSeq" id="WP_014260493.1">
    <property type="nucleotide sequence ID" value="NC_016629.1"/>
</dbReference>
<evidence type="ECO:0000256" key="7">
    <source>
        <dbReference type="ARBA" id="ARBA00023136"/>
    </source>
</evidence>
<evidence type="ECO:0000256" key="5">
    <source>
        <dbReference type="ARBA" id="ARBA00022692"/>
    </source>
</evidence>
<name>F3YZ38_DESAF</name>
<proteinExistence type="inferred from homology"/>
<dbReference type="PANTHER" id="PTHR30269">
    <property type="entry name" value="TRANSMEMBRANE PROTEIN YFCA"/>
    <property type="match status" value="1"/>
</dbReference>
<reference evidence="9 10" key="1">
    <citation type="journal article" date="2011" name="J. Bacteriol.">
        <title>Genome sequence of the mercury-methylating and pleomorphic Desulfovibrio africanus Strain Walvis Bay.</title>
        <authorList>
            <person name="Brown S.D."/>
            <person name="Wall J.D."/>
            <person name="Kucken A.M."/>
            <person name="Gilmour C.C."/>
            <person name="Podar M."/>
            <person name="Brandt C.C."/>
            <person name="Teshima H."/>
            <person name="Detter J.C."/>
            <person name="Han C.S."/>
            <person name="Land M.L."/>
            <person name="Lucas S."/>
            <person name="Han J."/>
            <person name="Pennacchio L."/>
            <person name="Nolan M."/>
            <person name="Pitluck S."/>
            <person name="Woyke T."/>
            <person name="Goodwin L."/>
            <person name="Palumbo A.V."/>
            <person name="Elias D.A."/>
        </authorList>
    </citation>
    <scope>NUCLEOTIDE SEQUENCE [LARGE SCALE GENOMIC DNA]</scope>
    <source>
        <strain evidence="9 10">Walvis Bay</strain>
    </source>
</reference>
<comment type="similarity">
    <text evidence="2 8">Belongs to the 4-toluene sulfonate uptake permease (TSUP) (TC 2.A.102) family.</text>
</comment>
<dbReference type="Pfam" id="PF01925">
    <property type="entry name" value="TauE"/>
    <property type="match status" value="1"/>
</dbReference>
<sequence length="331" mass="34031" precursor="true">MRVSPPSAKKLMIFMAAAAGLVLVLAFVAFASMPEGQQAISNAAVAAGAPEGGPWWQWPAILLFFCFGLGVIAVLAGVGGGVLYVPLVSGFFPFHLDFVRGAGLLVALAGALAAGPGLLKRNLASLRLALPVALIASSCAIVGAMIGLALPTNIVQIALGTTILFIAVLLLTSKNVIRPVVTKQDAVGAALGLNGVYFDASTGENIDWKTHRTLPGLLMFIIIGIMAGMFGLGAGWANVPVLNILMGAPLKVAVGTSKFLLSITDTSAAWVYLNQGCVIPLMAIPSIVGLMLGSFTGVRILAVAKPKMIRYLVIGVLFFAGGKALLKGLGI</sequence>
<dbReference type="KEGG" id="daf:Desaf_2471"/>
<gene>
    <name evidence="9" type="ORF">Desaf_2471</name>
</gene>
<feature type="transmembrane region" description="Helical" evidence="8">
    <location>
        <begin position="278"/>
        <end position="301"/>
    </location>
</feature>
<dbReference type="InterPro" id="IPR052017">
    <property type="entry name" value="TSUP"/>
</dbReference>
<feature type="transmembrane region" description="Helical" evidence="8">
    <location>
        <begin position="56"/>
        <end position="85"/>
    </location>
</feature>
<dbReference type="EMBL" id="CP003221">
    <property type="protein sequence ID" value="EGJ50794.1"/>
    <property type="molecule type" value="Genomic_DNA"/>
</dbReference>
<organism evidence="9 10">
    <name type="scientific">Desulfocurvibacter africanus subsp. africanus str. Walvis Bay</name>
    <dbReference type="NCBI Taxonomy" id="690850"/>
    <lineage>
        <taxon>Bacteria</taxon>
        <taxon>Pseudomonadati</taxon>
        <taxon>Thermodesulfobacteriota</taxon>
        <taxon>Desulfovibrionia</taxon>
        <taxon>Desulfovibrionales</taxon>
        <taxon>Desulfovibrionaceae</taxon>
        <taxon>Desulfocurvibacter</taxon>
    </lineage>
</organism>
<keyword evidence="4 8" id="KW-1003">Cell membrane</keyword>
<dbReference type="InterPro" id="IPR002781">
    <property type="entry name" value="TM_pro_TauE-like"/>
</dbReference>
<keyword evidence="5 8" id="KW-0812">Transmembrane</keyword>
<feature type="transmembrane region" description="Helical" evidence="8">
    <location>
        <begin position="128"/>
        <end position="148"/>
    </location>
</feature>
<dbReference type="STRING" id="690850.Desaf_2471"/>
<dbReference type="PANTHER" id="PTHR30269:SF23">
    <property type="entry name" value="MEMBRANE TRANSPORTER PROTEIN YDHB-RELATED"/>
    <property type="match status" value="1"/>
</dbReference>
<keyword evidence="6 8" id="KW-1133">Transmembrane helix</keyword>
<evidence type="ECO:0000256" key="4">
    <source>
        <dbReference type="ARBA" id="ARBA00022475"/>
    </source>
</evidence>
<feature type="transmembrane region" description="Helical" evidence="8">
    <location>
        <begin position="217"/>
        <end position="237"/>
    </location>
</feature>
<dbReference type="eggNOG" id="COG0730">
    <property type="taxonomic scope" value="Bacteria"/>
</dbReference>
<comment type="subcellular location">
    <subcellularLocation>
        <location evidence="1 8">Cell membrane</location>
        <topology evidence="1 8">Multi-pass membrane protein</topology>
    </subcellularLocation>
</comment>
<evidence type="ECO:0000256" key="3">
    <source>
        <dbReference type="ARBA" id="ARBA00022448"/>
    </source>
</evidence>
<feature type="transmembrane region" description="Helical" evidence="8">
    <location>
        <begin position="308"/>
        <end position="326"/>
    </location>
</feature>
<dbReference type="AlphaFoldDB" id="F3YZ38"/>
<evidence type="ECO:0000256" key="8">
    <source>
        <dbReference type="RuleBase" id="RU363041"/>
    </source>
</evidence>